<name>A0ABX8QRW7_9ACTN</name>
<evidence type="ECO:0000259" key="1">
    <source>
        <dbReference type="Pfam" id="PF02627"/>
    </source>
</evidence>
<dbReference type="InterPro" id="IPR003779">
    <property type="entry name" value="CMD-like"/>
</dbReference>
<dbReference type="Proteomes" id="UP001049518">
    <property type="component" value="Chromosome"/>
</dbReference>
<dbReference type="Pfam" id="PF02627">
    <property type="entry name" value="CMD"/>
    <property type="match status" value="1"/>
</dbReference>
<dbReference type="PANTHER" id="PTHR34846">
    <property type="entry name" value="4-CARBOXYMUCONOLACTONE DECARBOXYLASE FAMILY PROTEIN (AFU_ORTHOLOGUE AFUA_6G11590)"/>
    <property type="match status" value="1"/>
</dbReference>
<gene>
    <name evidence="2" type="ORF">AGRA3207_001972</name>
</gene>
<organism evidence="2 3">
    <name type="scientific">Actinomadura graeca</name>
    <dbReference type="NCBI Taxonomy" id="2750812"/>
    <lineage>
        <taxon>Bacteria</taxon>
        <taxon>Bacillati</taxon>
        <taxon>Actinomycetota</taxon>
        <taxon>Actinomycetes</taxon>
        <taxon>Streptosporangiales</taxon>
        <taxon>Thermomonosporaceae</taxon>
        <taxon>Actinomadura</taxon>
    </lineage>
</organism>
<dbReference type="EMBL" id="CP059572">
    <property type="protein sequence ID" value="QXJ21146.1"/>
    <property type="molecule type" value="Genomic_DNA"/>
</dbReference>
<evidence type="ECO:0000313" key="2">
    <source>
        <dbReference type="EMBL" id="QXJ21146.1"/>
    </source>
</evidence>
<dbReference type="RefSeq" id="WP_231334280.1">
    <property type="nucleotide sequence ID" value="NZ_CP059572.1"/>
</dbReference>
<dbReference type="InterPro" id="IPR029032">
    <property type="entry name" value="AhpD-like"/>
</dbReference>
<feature type="domain" description="Carboxymuconolactone decarboxylase-like" evidence="1">
    <location>
        <begin position="44"/>
        <end position="123"/>
    </location>
</feature>
<protein>
    <submittedName>
        <fullName evidence="2">Carboxymuconolactone decarboxylase family protein</fullName>
    </submittedName>
</protein>
<dbReference type="SUPFAM" id="SSF69118">
    <property type="entry name" value="AhpD-like"/>
    <property type="match status" value="1"/>
</dbReference>
<evidence type="ECO:0000313" key="3">
    <source>
        <dbReference type="Proteomes" id="UP001049518"/>
    </source>
</evidence>
<accession>A0ABX8QRW7</accession>
<sequence>MTGWPRLPLPERMSPEQAAIHDSSVARFGGPYGPRLPLVLAPGLHAPWAEMSERLAAGALPGRLRELAILVTARFWGADFIWYAHEDPALAAGLPPRTLDLIRAGKPVEGTAAERAVAEVVTELLERHRVGDRTHARAAELIGTGCLVELTVLVGHYSGVAFLLAVHAAPLPGDAGRPLSAPTEEERP</sequence>
<reference evidence="2" key="1">
    <citation type="submission" date="2020-07" db="EMBL/GenBank/DDBJ databases">
        <authorList>
            <person name="Tarantini F.S."/>
            <person name="Hong K.W."/>
            <person name="Chan K.G."/>
        </authorList>
    </citation>
    <scope>NUCLEOTIDE SEQUENCE</scope>
    <source>
        <strain evidence="2">32-07</strain>
    </source>
</reference>
<proteinExistence type="predicted"/>
<keyword evidence="3" id="KW-1185">Reference proteome</keyword>
<dbReference type="Gene3D" id="1.20.1290.10">
    <property type="entry name" value="AhpD-like"/>
    <property type="match status" value="1"/>
</dbReference>
<dbReference type="PANTHER" id="PTHR34846:SF11">
    <property type="entry name" value="4-CARBOXYMUCONOLACTONE DECARBOXYLASE FAMILY PROTEIN (AFU_ORTHOLOGUE AFUA_6G11590)"/>
    <property type="match status" value="1"/>
</dbReference>